<evidence type="ECO:0000313" key="2">
    <source>
        <dbReference type="EMBL" id="TGJ88080.1"/>
    </source>
</evidence>
<name>A0A4Z0Z8F8_9PEZI</name>
<reference evidence="2 3" key="1">
    <citation type="submission" date="2019-03" db="EMBL/GenBank/DDBJ databases">
        <title>Draft genome sequence of Xylaria hypoxylon DSM 108379, a ubiquitous saprotrophic-parasitic fungi on hardwood.</title>
        <authorList>
            <person name="Buettner E."/>
            <person name="Leonhardt S."/>
            <person name="Gebauer A.M."/>
            <person name="Liers C."/>
            <person name="Hofrichter M."/>
            <person name="Kellner H."/>
        </authorList>
    </citation>
    <scope>NUCLEOTIDE SEQUENCE [LARGE SCALE GENOMIC DNA]</scope>
    <source>
        <strain evidence="2 3">DSM 108379</strain>
    </source>
</reference>
<dbReference type="Proteomes" id="UP000297716">
    <property type="component" value="Unassembled WGS sequence"/>
</dbReference>
<dbReference type="EMBL" id="SKBN01000006">
    <property type="protein sequence ID" value="TGJ88080.1"/>
    <property type="molecule type" value="Genomic_DNA"/>
</dbReference>
<dbReference type="OrthoDB" id="5230873at2759"/>
<feature type="signal peptide" evidence="1">
    <location>
        <begin position="1"/>
        <end position="16"/>
    </location>
</feature>
<keyword evidence="3" id="KW-1185">Reference proteome</keyword>
<evidence type="ECO:0000256" key="1">
    <source>
        <dbReference type="SAM" id="SignalP"/>
    </source>
</evidence>
<accession>A0A4Z0Z8F8</accession>
<organism evidence="2 3">
    <name type="scientific">Xylaria hypoxylon</name>
    <dbReference type="NCBI Taxonomy" id="37992"/>
    <lineage>
        <taxon>Eukaryota</taxon>
        <taxon>Fungi</taxon>
        <taxon>Dikarya</taxon>
        <taxon>Ascomycota</taxon>
        <taxon>Pezizomycotina</taxon>
        <taxon>Sordariomycetes</taxon>
        <taxon>Xylariomycetidae</taxon>
        <taxon>Xylariales</taxon>
        <taxon>Xylariaceae</taxon>
        <taxon>Xylaria</taxon>
    </lineage>
</organism>
<feature type="chain" id="PRO_5021205416" evidence="1">
    <location>
        <begin position="17"/>
        <end position="178"/>
    </location>
</feature>
<protein>
    <submittedName>
        <fullName evidence="2">Uncharacterized protein</fullName>
    </submittedName>
</protein>
<sequence length="178" mass="18962">MLAWNFFPFLASLASAGIGKRAVQTDVSIYAYGVGINGFLVYADSSSAAVIADNATALANNLQNITWTIDPKGLLPWNVTSTNSSSTGQFYIVPTSTEHQAAGFNTTAPPTGAETVGFVIYGSTVEYATETTYESRFYAQNSSTGVWSLVWNSDSETLDNGVPVVLKTVAPPPRPNFD</sequence>
<gene>
    <name evidence="2" type="ORF">E0Z10_g622</name>
</gene>
<evidence type="ECO:0000313" key="3">
    <source>
        <dbReference type="Proteomes" id="UP000297716"/>
    </source>
</evidence>
<dbReference type="AlphaFoldDB" id="A0A4Z0Z8F8"/>
<comment type="caution">
    <text evidence="2">The sequence shown here is derived from an EMBL/GenBank/DDBJ whole genome shotgun (WGS) entry which is preliminary data.</text>
</comment>
<keyword evidence="1" id="KW-0732">Signal</keyword>
<proteinExistence type="predicted"/>